<feature type="compositionally biased region" description="Basic and acidic residues" evidence="1">
    <location>
        <begin position="229"/>
        <end position="247"/>
    </location>
</feature>
<feature type="region of interest" description="Disordered" evidence="1">
    <location>
        <begin position="304"/>
        <end position="357"/>
    </location>
</feature>
<feature type="transmembrane region" description="Helical" evidence="2">
    <location>
        <begin position="7"/>
        <end position="27"/>
    </location>
</feature>
<feature type="transmembrane region" description="Helical" evidence="2">
    <location>
        <begin position="33"/>
        <end position="52"/>
    </location>
</feature>
<keyword evidence="2" id="KW-1133">Transmembrane helix</keyword>
<keyword evidence="2" id="KW-0472">Membrane</keyword>
<evidence type="ECO:0000256" key="2">
    <source>
        <dbReference type="SAM" id="Phobius"/>
    </source>
</evidence>
<name>A0ABQ4KHK6_9BACI</name>
<evidence type="ECO:0000313" key="4">
    <source>
        <dbReference type="Proteomes" id="UP000679950"/>
    </source>
</evidence>
<keyword evidence="2" id="KW-0812">Transmembrane</keyword>
<reference evidence="3 4" key="1">
    <citation type="submission" date="2021-03" db="EMBL/GenBank/DDBJ databases">
        <title>Antimicrobial resistance genes in bacteria isolated from Japanese honey, and their potential for conferring macrolide and lincosamide resistance in the American foulbrood pathogen Paenibacillus larvae.</title>
        <authorList>
            <person name="Okamoto M."/>
            <person name="Kumagai M."/>
            <person name="Kanamori H."/>
            <person name="Takamatsu D."/>
        </authorList>
    </citation>
    <scope>NUCLEOTIDE SEQUENCE [LARGE SCALE GENOMIC DNA]</scope>
    <source>
        <strain evidence="3 4">J8TS2</strain>
    </source>
</reference>
<organism evidence="3 4">
    <name type="scientific">Lederbergia ruris</name>
    <dbReference type="NCBI Taxonomy" id="217495"/>
    <lineage>
        <taxon>Bacteria</taxon>
        <taxon>Bacillati</taxon>
        <taxon>Bacillota</taxon>
        <taxon>Bacilli</taxon>
        <taxon>Bacillales</taxon>
        <taxon>Bacillaceae</taxon>
        <taxon>Lederbergia</taxon>
    </lineage>
</organism>
<gene>
    <name evidence="3" type="ORF">J8TS2_12430</name>
</gene>
<protein>
    <submittedName>
        <fullName evidence="3">Uncharacterized protein</fullName>
    </submittedName>
</protein>
<proteinExistence type="predicted"/>
<feature type="region of interest" description="Disordered" evidence="1">
    <location>
        <begin position="223"/>
        <end position="259"/>
    </location>
</feature>
<dbReference type="Proteomes" id="UP000679950">
    <property type="component" value="Unassembled WGS sequence"/>
</dbReference>
<dbReference type="EMBL" id="BORB01000008">
    <property type="protein sequence ID" value="GIN56924.1"/>
    <property type="molecule type" value="Genomic_DNA"/>
</dbReference>
<accession>A0ABQ4KHK6</accession>
<keyword evidence="4" id="KW-1185">Reference proteome</keyword>
<evidence type="ECO:0000256" key="1">
    <source>
        <dbReference type="SAM" id="MobiDB-lite"/>
    </source>
</evidence>
<dbReference type="RefSeq" id="WP_212965829.1">
    <property type="nucleotide sequence ID" value="NZ_BORB01000008.1"/>
</dbReference>
<comment type="caution">
    <text evidence="3">The sequence shown here is derived from an EMBL/GenBank/DDBJ whole genome shotgun (WGS) entry which is preliminary data.</text>
</comment>
<evidence type="ECO:0000313" key="3">
    <source>
        <dbReference type="EMBL" id="GIN56924.1"/>
    </source>
</evidence>
<sequence length="379" mass="43328">MSSGYSNFIGCVGCLFIPIGIGLLIFLITIGQYAIGIVLLIVFLIISITFMARAGEIEKANREKFKNYIASFRPKEKSFSETEVVSPDSLLTRIAIDEQKKRLCIWLPTDMNKPIREMTYDVFEYDFVDVTNVEMVINKQLIQNKEPEKISSLKLDISVPEKTHTLIFFDTRFQTGQSQLLRGTAQYQTYLKCFKDGFALVKKAIALAGEEQKGNEVKTIFAANSSDASNHEEKEEQEIQKTRKNGSEEEQTANKQDNIYHLEEDAFARFEQAFEKIRASKNLERSGDEPPSDHLHAVEHERDEDDLFASFSTQNKDKDTDVLPTNDVIHTESNEQKQSNLYFDHAPPSDPTEKEDSLTDFEKFLESNKQKQYGPSKKN</sequence>